<evidence type="ECO:0000313" key="4">
    <source>
        <dbReference type="Proteomes" id="UP000305887"/>
    </source>
</evidence>
<protein>
    <submittedName>
        <fullName evidence="3">CPBP family intramembrane metalloprotease</fullName>
    </submittedName>
</protein>
<keyword evidence="3" id="KW-0378">Hydrolase</keyword>
<name>A0A5C4N5F8_9RHOB</name>
<keyword evidence="4" id="KW-1185">Reference proteome</keyword>
<reference evidence="3 4" key="1">
    <citation type="submission" date="2019-06" db="EMBL/GenBank/DDBJ databases">
        <title>YIM 131921 draft genome.</title>
        <authorList>
            <person name="Jiang L."/>
        </authorList>
    </citation>
    <scope>NUCLEOTIDE SEQUENCE [LARGE SCALE GENOMIC DNA]</scope>
    <source>
        <strain evidence="3 4">YIM 131921</strain>
    </source>
</reference>
<evidence type="ECO:0000256" key="1">
    <source>
        <dbReference type="SAM" id="Phobius"/>
    </source>
</evidence>
<dbReference type="GO" id="GO:0080120">
    <property type="term" value="P:CAAX-box protein maturation"/>
    <property type="evidence" value="ECO:0007669"/>
    <property type="project" value="UniProtKB-ARBA"/>
</dbReference>
<feature type="transmembrane region" description="Helical" evidence="1">
    <location>
        <begin position="152"/>
        <end position="171"/>
    </location>
</feature>
<keyword evidence="3" id="KW-0482">Metalloprotease</keyword>
<dbReference type="GO" id="GO:0008237">
    <property type="term" value="F:metallopeptidase activity"/>
    <property type="evidence" value="ECO:0007669"/>
    <property type="project" value="UniProtKB-KW"/>
</dbReference>
<dbReference type="Proteomes" id="UP000305887">
    <property type="component" value="Unassembled WGS sequence"/>
</dbReference>
<keyword evidence="1" id="KW-1133">Transmembrane helix</keyword>
<proteinExistence type="predicted"/>
<comment type="caution">
    <text evidence="3">The sequence shown here is derived from an EMBL/GenBank/DDBJ whole genome shotgun (WGS) entry which is preliminary data.</text>
</comment>
<feature type="transmembrane region" description="Helical" evidence="1">
    <location>
        <begin position="128"/>
        <end position="146"/>
    </location>
</feature>
<dbReference type="RefSeq" id="WP_139075311.1">
    <property type="nucleotide sequence ID" value="NZ_VDFU01000003.1"/>
</dbReference>
<gene>
    <name evidence="3" type="ORF">FHG66_03495</name>
</gene>
<feature type="transmembrane region" description="Helical" evidence="1">
    <location>
        <begin position="98"/>
        <end position="116"/>
    </location>
</feature>
<dbReference type="GO" id="GO:0004175">
    <property type="term" value="F:endopeptidase activity"/>
    <property type="evidence" value="ECO:0007669"/>
    <property type="project" value="UniProtKB-ARBA"/>
</dbReference>
<feature type="domain" description="CAAX prenyl protease 2/Lysostaphin resistance protein A-like" evidence="2">
    <location>
        <begin position="96"/>
        <end position="192"/>
    </location>
</feature>
<sequence length="205" mass="21361">MDRRLALAAILAVPVLYAVNVWLSGRVQPLVAAGLGLVAYWIFLGTALSRIDRDFLYDLLPLQSPGRPINLALALPVILVGAATFRILGSVILPPHVILAAAMAALLHALLEEMFWRGALIPSAGDRPAALALLLYWIFHAAWLGLAPLEVGVGPALLVLGPLALGGAWTAARLASGTLGSGIMAHASFNLFAFVAIAALAQPAA</sequence>
<dbReference type="EMBL" id="VDFU01000003">
    <property type="protein sequence ID" value="TNC51889.1"/>
    <property type="molecule type" value="Genomic_DNA"/>
</dbReference>
<accession>A0A5C4N5F8</accession>
<evidence type="ECO:0000259" key="2">
    <source>
        <dbReference type="Pfam" id="PF02517"/>
    </source>
</evidence>
<feature type="transmembrane region" description="Helical" evidence="1">
    <location>
        <begin position="28"/>
        <end position="48"/>
    </location>
</feature>
<dbReference type="InterPro" id="IPR003675">
    <property type="entry name" value="Rce1/LyrA-like_dom"/>
</dbReference>
<evidence type="ECO:0000313" key="3">
    <source>
        <dbReference type="EMBL" id="TNC51889.1"/>
    </source>
</evidence>
<keyword evidence="1" id="KW-0472">Membrane</keyword>
<keyword evidence="1" id="KW-0812">Transmembrane</keyword>
<organism evidence="3 4">
    <name type="scientific">Rubellimicrobium rubrum</name>
    <dbReference type="NCBI Taxonomy" id="2585369"/>
    <lineage>
        <taxon>Bacteria</taxon>
        <taxon>Pseudomonadati</taxon>
        <taxon>Pseudomonadota</taxon>
        <taxon>Alphaproteobacteria</taxon>
        <taxon>Rhodobacterales</taxon>
        <taxon>Roseobacteraceae</taxon>
        <taxon>Rubellimicrobium</taxon>
    </lineage>
</organism>
<feature type="transmembrane region" description="Helical" evidence="1">
    <location>
        <begin position="69"/>
        <end position="92"/>
    </location>
</feature>
<dbReference type="AlphaFoldDB" id="A0A5C4N5F8"/>
<keyword evidence="3" id="KW-0645">Protease</keyword>
<feature type="transmembrane region" description="Helical" evidence="1">
    <location>
        <begin position="183"/>
        <end position="201"/>
    </location>
</feature>
<dbReference type="Pfam" id="PF02517">
    <property type="entry name" value="Rce1-like"/>
    <property type="match status" value="1"/>
</dbReference>
<dbReference type="OrthoDB" id="7775561at2"/>
<dbReference type="GO" id="GO:0006508">
    <property type="term" value="P:proteolysis"/>
    <property type="evidence" value="ECO:0007669"/>
    <property type="project" value="UniProtKB-KW"/>
</dbReference>